<proteinExistence type="predicted"/>
<gene>
    <name evidence="1" type="ORF">CKM354_000350600</name>
</gene>
<sequence>MPAVAEGTPICYLARYRECSFQGPEFTSTFFRRLNSTAQPRVIICDVGGPDVPAGPLNPAVIPSEDVTLTANQRRILAENHSKEGEWLDKMPTLSDVLDAGMYTTDYAFAHGALAYDQNHMADV</sequence>
<organism evidence="1 2">
    <name type="scientific">Cercospora kikuchii</name>
    <dbReference type="NCBI Taxonomy" id="84275"/>
    <lineage>
        <taxon>Eukaryota</taxon>
        <taxon>Fungi</taxon>
        <taxon>Dikarya</taxon>
        <taxon>Ascomycota</taxon>
        <taxon>Pezizomycotina</taxon>
        <taxon>Dothideomycetes</taxon>
        <taxon>Dothideomycetidae</taxon>
        <taxon>Mycosphaerellales</taxon>
        <taxon>Mycosphaerellaceae</taxon>
        <taxon>Cercospora</taxon>
    </lineage>
</organism>
<dbReference type="Proteomes" id="UP000825890">
    <property type="component" value="Unassembled WGS sequence"/>
</dbReference>
<dbReference type="RefSeq" id="XP_044654641.1">
    <property type="nucleotide sequence ID" value="XM_044798706.1"/>
</dbReference>
<comment type="caution">
    <text evidence="1">The sequence shown here is derived from an EMBL/GenBank/DDBJ whole genome shotgun (WGS) entry which is preliminary data.</text>
</comment>
<reference evidence="1 2" key="1">
    <citation type="submission" date="2021-01" db="EMBL/GenBank/DDBJ databases">
        <title>Cercospora kikuchii MAFF 305040 whole genome shotgun sequence.</title>
        <authorList>
            <person name="Kashiwa T."/>
            <person name="Suzuki T."/>
        </authorList>
    </citation>
    <scope>NUCLEOTIDE SEQUENCE [LARGE SCALE GENOMIC DNA]</scope>
    <source>
        <strain evidence="1 2">MAFF 305040</strain>
    </source>
</reference>
<accession>A0A9P3FEV2</accession>
<name>A0A9P3FEV2_9PEZI</name>
<keyword evidence="2" id="KW-1185">Reference proteome</keyword>
<dbReference type="AlphaFoldDB" id="A0A9P3FEV2"/>
<evidence type="ECO:0000313" key="2">
    <source>
        <dbReference type="Proteomes" id="UP000825890"/>
    </source>
</evidence>
<evidence type="ECO:0000313" key="1">
    <source>
        <dbReference type="EMBL" id="GIZ40154.1"/>
    </source>
</evidence>
<dbReference type="EMBL" id="BOLY01000002">
    <property type="protein sequence ID" value="GIZ40154.1"/>
    <property type="molecule type" value="Genomic_DNA"/>
</dbReference>
<protein>
    <submittedName>
        <fullName evidence="1">Uncharacterized protein</fullName>
    </submittedName>
</protein>
<dbReference type="GeneID" id="68289081"/>